<protein>
    <submittedName>
        <fullName evidence="1">Uncharacterized protein</fullName>
    </submittedName>
</protein>
<proteinExistence type="predicted"/>
<dbReference type="EMBL" id="NPEF01000002">
    <property type="protein sequence ID" value="PJZ94856.1"/>
    <property type="molecule type" value="Genomic_DNA"/>
</dbReference>
<comment type="caution">
    <text evidence="1">The sequence shown here is derived from an EMBL/GenBank/DDBJ whole genome shotgun (WGS) entry which is preliminary data.</text>
</comment>
<name>A0A2N0BMB3_9LEPT</name>
<reference evidence="1" key="1">
    <citation type="submission" date="2017-07" db="EMBL/GenBank/DDBJ databases">
        <title>Leptospira spp. isolated from tropical soils.</title>
        <authorList>
            <person name="Thibeaux R."/>
            <person name="Iraola G."/>
            <person name="Ferres I."/>
            <person name="Bierque E."/>
            <person name="Girault D."/>
            <person name="Soupe-Gilbert M.-E."/>
            <person name="Picardeau M."/>
            <person name="Goarant C."/>
        </authorList>
    </citation>
    <scope>NUCLEOTIDE SEQUENCE [LARGE SCALE GENOMIC DNA]</scope>
    <source>
        <strain evidence="1">ATI7-C-A5</strain>
    </source>
</reference>
<accession>A0A2N0BE81</accession>
<accession>A0A2N0BMB3</accession>
<sequence length="102" mass="12157">MRQNRFDRIFLTVPVEPSFLFRLREENVNLSELAELGIHLLRHFENGRSCFFTSETERISASFFIQETSYLQICSYCLRCSRPIYSVMEEVLQNAYLESYLL</sequence>
<dbReference type="AlphaFoldDB" id="A0A2N0BMB3"/>
<evidence type="ECO:0000313" key="1">
    <source>
        <dbReference type="EMBL" id="PJZ94856.1"/>
    </source>
</evidence>
<organism evidence="1">
    <name type="scientific">Leptospira ellisii</name>
    <dbReference type="NCBI Taxonomy" id="2023197"/>
    <lineage>
        <taxon>Bacteria</taxon>
        <taxon>Pseudomonadati</taxon>
        <taxon>Spirochaetota</taxon>
        <taxon>Spirochaetia</taxon>
        <taxon>Leptospirales</taxon>
        <taxon>Leptospiraceae</taxon>
        <taxon>Leptospira</taxon>
    </lineage>
</organism>
<gene>
    <name evidence="1" type="ORF">CH379_00295</name>
</gene>